<evidence type="ECO:0000313" key="2">
    <source>
        <dbReference type="EMBL" id="MBD7942537.1"/>
    </source>
</evidence>
<feature type="transmembrane region" description="Helical" evidence="1">
    <location>
        <begin position="6"/>
        <end position="27"/>
    </location>
</feature>
<organism evidence="2 3">
    <name type="scientific">Psychrobacillus faecigallinarum</name>
    <dbReference type="NCBI Taxonomy" id="2762235"/>
    <lineage>
        <taxon>Bacteria</taxon>
        <taxon>Bacillati</taxon>
        <taxon>Bacillota</taxon>
        <taxon>Bacilli</taxon>
        <taxon>Bacillales</taxon>
        <taxon>Bacillaceae</taxon>
        <taxon>Psychrobacillus</taxon>
    </lineage>
</organism>
<keyword evidence="1" id="KW-1133">Transmembrane helix</keyword>
<name>A0ABR8R4D5_9BACI</name>
<gene>
    <name evidence="2" type="ORF">H9650_00240</name>
</gene>
<evidence type="ECO:0000256" key="1">
    <source>
        <dbReference type="SAM" id="Phobius"/>
    </source>
</evidence>
<keyword evidence="1" id="KW-0812">Transmembrane</keyword>
<accession>A0ABR8R4D5</accession>
<protein>
    <submittedName>
        <fullName evidence="2">Uncharacterized protein</fullName>
    </submittedName>
</protein>
<dbReference type="EMBL" id="JACSQO010000001">
    <property type="protein sequence ID" value="MBD7942537.1"/>
    <property type="molecule type" value="Genomic_DNA"/>
</dbReference>
<reference evidence="2 3" key="1">
    <citation type="submission" date="2020-08" db="EMBL/GenBank/DDBJ databases">
        <title>A Genomic Blueprint of the Chicken Gut Microbiome.</title>
        <authorList>
            <person name="Gilroy R."/>
            <person name="Ravi A."/>
            <person name="Getino M."/>
            <person name="Pursley I."/>
            <person name="Horton D.L."/>
            <person name="Alikhan N.-F."/>
            <person name="Baker D."/>
            <person name="Gharbi K."/>
            <person name="Hall N."/>
            <person name="Watson M."/>
            <person name="Adriaenssens E.M."/>
            <person name="Foster-Nyarko E."/>
            <person name="Jarju S."/>
            <person name="Secka A."/>
            <person name="Antonio M."/>
            <person name="Oren A."/>
            <person name="Chaudhuri R."/>
            <person name="La Ragione R.M."/>
            <person name="Hildebrand F."/>
            <person name="Pallen M.J."/>
        </authorList>
    </citation>
    <scope>NUCLEOTIDE SEQUENCE [LARGE SCALE GENOMIC DNA]</scope>
    <source>
        <strain evidence="2 3">Sa2BUA9</strain>
    </source>
</reference>
<sequence length="97" mass="11451">MLLDYLPALLGAFVNALIVILILDIFLKLLLKKDKKTTFFYSYLLYIILISLMSNTVLYISPWPYIISSTVFFIIYITFQNYKMKKEPKELKTKINN</sequence>
<feature type="transmembrane region" description="Helical" evidence="1">
    <location>
        <begin position="65"/>
        <end position="82"/>
    </location>
</feature>
<proteinExistence type="predicted"/>
<dbReference type="RefSeq" id="WP_191696316.1">
    <property type="nucleotide sequence ID" value="NZ_JACSQO010000001.1"/>
</dbReference>
<keyword evidence="1" id="KW-0472">Membrane</keyword>
<feature type="transmembrane region" description="Helical" evidence="1">
    <location>
        <begin position="39"/>
        <end position="59"/>
    </location>
</feature>
<evidence type="ECO:0000313" key="3">
    <source>
        <dbReference type="Proteomes" id="UP000640786"/>
    </source>
</evidence>
<keyword evidence="3" id="KW-1185">Reference proteome</keyword>
<comment type="caution">
    <text evidence="2">The sequence shown here is derived from an EMBL/GenBank/DDBJ whole genome shotgun (WGS) entry which is preliminary data.</text>
</comment>
<dbReference type="Proteomes" id="UP000640786">
    <property type="component" value="Unassembled WGS sequence"/>
</dbReference>